<dbReference type="STRING" id="1219032.GCA_001515545_00578"/>
<dbReference type="EMBL" id="PDEA01000001">
    <property type="protein sequence ID" value="PEH89919.1"/>
    <property type="molecule type" value="Genomic_DNA"/>
</dbReference>
<dbReference type="SUPFAM" id="SSF53448">
    <property type="entry name" value="Nucleotide-diphospho-sugar transferases"/>
    <property type="match status" value="1"/>
</dbReference>
<gene>
    <name evidence="7" type="ORF">CRM82_16065</name>
</gene>
<keyword evidence="3" id="KW-0472">Membrane</keyword>
<dbReference type="InterPro" id="IPR033432">
    <property type="entry name" value="GH94_catalytic"/>
</dbReference>
<organism evidence="7 8">
    <name type="scientific">Comamonas terrigena</name>
    <dbReference type="NCBI Taxonomy" id="32013"/>
    <lineage>
        <taxon>Bacteria</taxon>
        <taxon>Pseudomonadati</taxon>
        <taxon>Pseudomonadota</taxon>
        <taxon>Betaproteobacteria</taxon>
        <taxon>Burkholderiales</taxon>
        <taxon>Comamonadaceae</taxon>
        <taxon>Comamonas</taxon>
    </lineage>
</organism>
<dbReference type="SMART" id="SM01068">
    <property type="entry name" value="CBM_X"/>
    <property type="match status" value="2"/>
</dbReference>
<dbReference type="Pfam" id="PF10091">
    <property type="entry name" value="Glycoamylase"/>
    <property type="match status" value="1"/>
</dbReference>
<evidence type="ECO:0000313" key="7">
    <source>
        <dbReference type="EMBL" id="PEH89919.1"/>
    </source>
</evidence>
<dbReference type="RefSeq" id="WP_066533264.1">
    <property type="nucleotide sequence ID" value="NZ_PDEA01000001.1"/>
</dbReference>
<feature type="transmembrane region" description="Helical" evidence="3">
    <location>
        <begin position="948"/>
        <end position="973"/>
    </location>
</feature>
<dbReference type="Gene3D" id="1.50.10.10">
    <property type="match status" value="1"/>
</dbReference>
<dbReference type="GeneID" id="80802140"/>
<feature type="transmembrane region" description="Helical" evidence="3">
    <location>
        <begin position="839"/>
        <end position="859"/>
    </location>
</feature>
<sequence>MELQRQWAWVPSQIDDVLDARNGPALQPFRAELFGCEGFTQYGLSLGRSHHVGKARFGQATFYPRLQSNLRQLRAALRYITELTQDGHEAGPGTEWLLDNFPLIEDQLREITEGLPPRYYRTLPALQGEPLAGFPRIYHLAWAFVAHVDSAFDEDLLTCFLKAYQEGSELTQGELWALPTTLRVVLVENLRRLADRIASQGAARELAVLCSHHIEHLTLKDVQDMQRLMDVRGVKRIFLTHLAQVLTGHRGVLGDTPAPAMDQWLQEAIPDLASLQIQQYADHAADHLSVSNAVASLRLIGTSDWAGIVAQVSRTMRVMQASSVFVAEDEASRNATLHGIERLSVRSSGLDESTVARTLIRFMANVQGAGAQAGYWLHGAGRAQLEHALGAQQSIRDLWRSLPIPRTCAYLGAVLAGTLALVAWLLHLSGAMPMERSGFAGLGLVGLLMLLPASEAVIALVNRLICESATPVHLPRFLLAEGIPPSAQTMVVIPALLSQPATVAQLVHRLHLHYLANPEVCAQFALLSDWSDAPAQNMPEDARLLEHAQALLQALNALHPPRQGAPPRFLLLHRARAYSATQRQWIGWERKRGKLEQLVCALATGTRGPFLDMAELSQVAPGTRYVLTLDSDTELPPGQLRALVGVAEHPDNQPQWDSAGRTVVQGYGILQPRVVSPLPQADASSPWQWLFAGQQGIDPYSAATSDVYQDFFGEGSFIGKGLLHVSALHALLCQRLPHDRILSHDLLEGAMVGCAVVSNAAVIEAPPLHSDTAAARQHRWSRGDWQLLPILWQHRHWGLSPISRWKLLDNLRRTCVAPASLVLIVAAMTGRGLALPMALALATMAYATGPVVGSLASLLPHRAHAAGRRFAIAAAQDLLRAALGGVWNLALLLSQALLQADSIVRTAYRLLWSRRHLLEWTTAESAHASIKAGLLSALVRHRASTLTALALLAGLWLLQAPMAPLTLIVLVVWTCTPALVWCMNKPCRFSGRRALPPQDSEMLEGIARDTWRIFERCVTQDDHHLPPDNLQTAPFEAIAHRTSPTNIGLYLLSAACARKFGWIGTLDLLARLESTLATLQSMERHQGHFLNWYDTETLQPLHPRYVSTVDSGNLSAHLLAVSQACVALARDPLEPHAAQQALHASQLRLQAHHSHEESSWIHADQLVTSQSAARDIAASAAGEAPSITRKLLDLAHRLDQLAWDADFRFLFDAKRHLLHIGYRVEEQALDASFYDLLASEARTTSLLAITKGDVPVRHWKALGRPFFASGRNAVLRSWSGSMFEYLMPTLVMADPHGSALDDANRSALREQIAFVRGQGIPWGISESAYAGRDQTLAYQYAPQGVPRLALRRTPMADKVIAPYATALACQIDTPAACNNFRALAALSARGRYGFFEALDFTPGLQAPGERFTRVSTYMAHHQGMTIVALANVLRQGAAQRWLMGHPRIEAVSSLLQERAPRELPRLYTPPPLGLPLQSPNKRPGHVSRTVIPGAQAPEPTHLLSNGRYSVTLRANGAGWSRWGSADITRWRDDVLRDAYGSFVYLRLGRHAAPVSVTSNPAPDPDALYRSTFQQDRVYFDARWPELQARTTVWVSPEDDIELRKVVLNNLSKHTVELELLSAFEVSLASAAADEVHPAFSNMFVKADWLPAQQALRFERVPRVLGENTMRAAHFVAHASGEILGLRCQTDRARWQGRNHAASQPLASLEPVPGQAAALVTQLDPVSVLGVLLQIAPGEQVSVTFALAACDSEARLMAVVDKYRQPSYVERASVMSATLAGGPAAPHRPRPDYLPTLQLLTTALVFTLPRAQTQRAKNRQDEASTSDRRVLWPLGISGDRPLILVNAGAPQGLGLLRLLVQALCEWSRGGVVCDLVVLNSEVHSYHMPVQQELKLLCDQHETDRKARSGSAVTSLHVLRQDEITSEQTATLQRLARVRLYADGRALSHQIKSWSAHYAAHSRPLRTEAQVHQVGVQRSSGTAAPAPTGAFTAGTGDFQFDVGPALRPIRPWANILANPGFGGQVTESGGGNTWAVNSRLNQLTAWQNDPVADTPAEWLLLQDRHTQEVWSVAPSAWGDAGATYHVVHGQGFTDISHRRGDLEVSVRWCVDIATAIKQVRIRVTNQGARKAHLRIVGMVEWMMGEKRADRATVETAPCFAPPPHQGLWGLLCTQTEAGAGFGGGTAFFCEGNSLRGDRSHEGLDWTCDRSAFFGTQGQLQLPSSLGQRSGYGLDPCAALSRLTTLRPGSTLEQVYLTGYAASPQAARALLAQAAPLPPAGREQAIRQYWSTLLGATQVRTPDPLFDVMVNRWLLYQVQSSRLWAKAGFYQVSGATGYRDQLQDAMAFAWADPPLLRAQILLCASRQFQAGDVQHWWHTPGGAGVRTHFSDDLLWLPFACAHYLQATGDTALLRESVPFLDAAPIPDGAEDAYETPQVSAVSASLYEHAARTIDRSLAVGAHGLPLMGAGDWNDGMNRVGPAGQGESVWLAWFLCAIVADWIPLARGVGDADRAARWEAAQQGWRQALQGPGWDGQWYKRAFFDDGSPLGSASQSEARIDLIAQAWAVLSTPQWSARQGVAMEAVETHLVLPNAGLIQLLTPPLVHAMPSAGYIQAYPPGVRENGGQYTHAGVWALMAAAALAVRQPACSTSAGVATDTPYRYFTCLSPAHRASHPEWGRHYAIEPYVMAGDVYSQPPYVGRGGWSWYTGSAGWMHRAAVESILGLHLMAEELFFTPCLPAHWPEAELTLARDGRSLHFILVRGNRAAAMEKGAAAGARVLQVAERLRWRDLPAHSCFVIPLAAVTPQSAP</sequence>
<dbReference type="InterPro" id="IPR010383">
    <property type="entry name" value="Glyco_hydrolase_94_b-supersand"/>
</dbReference>
<dbReference type="InterPro" id="IPR037018">
    <property type="entry name" value="GH65_N"/>
</dbReference>
<dbReference type="Gene3D" id="2.70.98.40">
    <property type="entry name" value="Glycoside hydrolase, family 65, N-terminal domain"/>
    <property type="match status" value="2"/>
</dbReference>
<dbReference type="Gene3D" id="2.60.420.10">
    <property type="entry name" value="Maltose phosphorylase, domain 3"/>
    <property type="match status" value="1"/>
</dbReference>
<evidence type="ECO:0000259" key="5">
    <source>
        <dbReference type="Pfam" id="PF10091"/>
    </source>
</evidence>
<evidence type="ECO:0000259" key="4">
    <source>
        <dbReference type="Pfam" id="PF06165"/>
    </source>
</evidence>
<dbReference type="GO" id="GO:0030246">
    <property type="term" value="F:carbohydrate binding"/>
    <property type="evidence" value="ECO:0007669"/>
    <property type="project" value="InterPro"/>
</dbReference>
<protein>
    <submittedName>
        <fullName evidence="7">Carbohydrate-binding protein</fullName>
    </submittedName>
</protein>
<dbReference type="InterPro" id="IPR019282">
    <property type="entry name" value="Glycoamylase-like_cons_dom"/>
</dbReference>
<feature type="domain" description="Glycosyl hydrolase 94 catalytic" evidence="6">
    <location>
        <begin position="2286"/>
        <end position="2722"/>
    </location>
</feature>
<dbReference type="OrthoDB" id="9769991at2"/>
<evidence type="ECO:0000256" key="1">
    <source>
        <dbReference type="ARBA" id="ARBA00022676"/>
    </source>
</evidence>
<dbReference type="GO" id="GO:0005975">
    <property type="term" value="P:carbohydrate metabolic process"/>
    <property type="evidence" value="ECO:0007669"/>
    <property type="project" value="InterPro"/>
</dbReference>
<feature type="domain" description="Glycoamylase-like" evidence="5">
    <location>
        <begin position="1233"/>
        <end position="1445"/>
    </location>
</feature>
<keyword evidence="3" id="KW-1133">Transmembrane helix</keyword>
<keyword evidence="8" id="KW-1185">Reference proteome</keyword>
<dbReference type="Proteomes" id="UP000220246">
    <property type="component" value="Unassembled WGS sequence"/>
</dbReference>
<evidence type="ECO:0000259" key="6">
    <source>
        <dbReference type="Pfam" id="PF17167"/>
    </source>
</evidence>
<dbReference type="SUPFAM" id="SSF74650">
    <property type="entry name" value="Galactose mutarotase-like"/>
    <property type="match status" value="2"/>
</dbReference>
<dbReference type="Pfam" id="PF17167">
    <property type="entry name" value="Glyco_hydro_94"/>
    <property type="match status" value="1"/>
</dbReference>
<evidence type="ECO:0000256" key="3">
    <source>
        <dbReference type="SAM" id="Phobius"/>
    </source>
</evidence>
<dbReference type="InterPro" id="IPR008928">
    <property type="entry name" value="6-hairpin_glycosidase_sf"/>
</dbReference>
<dbReference type="InterPro" id="IPR012341">
    <property type="entry name" value="6hp_glycosidase-like_sf"/>
</dbReference>
<name>A0A2A7UX34_COMTR</name>
<dbReference type="Pfam" id="PF06165">
    <property type="entry name" value="GH94_b-supersand"/>
    <property type="match status" value="2"/>
</dbReference>
<dbReference type="SUPFAM" id="SSF48208">
    <property type="entry name" value="Six-hairpin glycosidases"/>
    <property type="match status" value="1"/>
</dbReference>
<keyword evidence="2" id="KW-0808">Transferase</keyword>
<evidence type="ECO:0000313" key="8">
    <source>
        <dbReference type="Proteomes" id="UP000220246"/>
    </source>
</evidence>
<dbReference type="Gene3D" id="1.50.10.140">
    <property type="match status" value="1"/>
</dbReference>
<comment type="caution">
    <text evidence="7">The sequence shown here is derived from an EMBL/GenBank/DDBJ whole genome shotgun (WGS) entry which is preliminary data.</text>
</comment>
<dbReference type="PANTHER" id="PTHR37469:SF2">
    <property type="entry name" value="CELLOBIONIC ACID PHOSPHORYLASE"/>
    <property type="match status" value="1"/>
</dbReference>
<feature type="domain" description="Glycosyl hydrolase 94 supersandwich" evidence="4">
    <location>
        <begin position="1499"/>
        <end position="1765"/>
    </location>
</feature>
<feature type="transmembrane region" description="Helical" evidence="3">
    <location>
        <begin position="439"/>
        <end position="461"/>
    </location>
</feature>
<dbReference type="GO" id="GO:0016757">
    <property type="term" value="F:glycosyltransferase activity"/>
    <property type="evidence" value="ECO:0007669"/>
    <property type="project" value="UniProtKB-KW"/>
</dbReference>
<dbReference type="PANTHER" id="PTHR37469">
    <property type="entry name" value="CELLOBIONIC ACID PHOSPHORYLASE-RELATED"/>
    <property type="match status" value="1"/>
</dbReference>
<keyword evidence="3" id="KW-0812">Transmembrane</keyword>
<keyword evidence="1" id="KW-0328">Glycosyltransferase</keyword>
<feature type="transmembrane region" description="Helical" evidence="3">
    <location>
        <begin position="408"/>
        <end position="427"/>
    </location>
</feature>
<evidence type="ECO:0000256" key="2">
    <source>
        <dbReference type="ARBA" id="ARBA00022679"/>
    </source>
</evidence>
<dbReference type="InterPro" id="IPR052047">
    <property type="entry name" value="GH94_Enzymes"/>
</dbReference>
<dbReference type="CDD" id="cd11753">
    <property type="entry name" value="GH94N_ChvB_NdvB_2_like"/>
    <property type="match status" value="1"/>
</dbReference>
<dbReference type="InterPro" id="IPR037820">
    <property type="entry name" value="GH94N_NdvB"/>
</dbReference>
<reference evidence="8" key="1">
    <citation type="submission" date="2017-09" db="EMBL/GenBank/DDBJ databases">
        <title>FDA dAtabase for Regulatory Grade micrObial Sequences (FDA-ARGOS): Supporting development and validation of Infectious Disease Dx tests.</title>
        <authorList>
            <person name="Minogue T."/>
            <person name="Wolcott M."/>
            <person name="Wasieloski L."/>
            <person name="Aguilar W."/>
            <person name="Moore D."/>
            <person name="Tallon L."/>
            <person name="Sadzewicz L."/>
            <person name="Ott S."/>
            <person name="Zhao X."/>
            <person name="Nagaraj S."/>
            <person name="Vavikolanu K."/>
            <person name="Aluvathingal J."/>
            <person name="Nadendla S."/>
            <person name="Sichtig H."/>
        </authorList>
    </citation>
    <scope>NUCLEOTIDE SEQUENCE [LARGE SCALE GENOMIC DNA]</scope>
    <source>
        <strain evidence="8">FDAARGOS_394</strain>
    </source>
</reference>
<dbReference type="InterPro" id="IPR029044">
    <property type="entry name" value="Nucleotide-diphossugar_trans"/>
</dbReference>
<dbReference type="InterPro" id="IPR011013">
    <property type="entry name" value="Gal_mutarotase_sf_dom"/>
</dbReference>
<proteinExistence type="predicted"/>
<feature type="domain" description="Glycosyl hydrolase 94 supersandwich" evidence="4">
    <location>
        <begin position="2008"/>
        <end position="2270"/>
    </location>
</feature>
<accession>A0A2A7UX34</accession>